<keyword evidence="5" id="KW-1185">Reference proteome</keyword>
<reference evidence="4 5" key="1">
    <citation type="submission" date="2018-03" db="EMBL/GenBank/DDBJ databases">
        <title>Genomic Encyclopedia of Archaeal and Bacterial Type Strains, Phase II (KMG-II): from individual species to whole genera.</title>
        <authorList>
            <person name="Goeker M."/>
        </authorList>
    </citation>
    <scope>NUCLEOTIDE SEQUENCE [LARGE SCALE GENOMIC DNA]</scope>
    <source>
        <strain evidence="4 5">DSM 44720</strain>
    </source>
</reference>
<dbReference type="PANTHER" id="PTHR11851:SF49">
    <property type="entry name" value="MITOCHONDRIAL-PROCESSING PEPTIDASE SUBUNIT ALPHA"/>
    <property type="match status" value="1"/>
</dbReference>
<dbReference type="Gene3D" id="3.30.830.10">
    <property type="entry name" value="Metalloenzyme, LuxS/M16 peptidase-like"/>
    <property type="match status" value="2"/>
</dbReference>
<dbReference type="Pfam" id="PF05193">
    <property type="entry name" value="Peptidase_M16_C"/>
    <property type="match status" value="1"/>
</dbReference>
<dbReference type="EMBL" id="PVTF01000010">
    <property type="protein sequence ID" value="PRY37523.1"/>
    <property type="molecule type" value="Genomic_DNA"/>
</dbReference>
<evidence type="ECO:0000313" key="4">
    <source>
        <dbReference type="EMBL" id="PRY37523.1"/>
    </source>
</evidence>
<name>A0A2T0SVY0_9PSEU</name>
<dbReference type="InterPro" id="IPR011765">
    <property type="entry name" value="Pept_M16_N"/>
</dbReference>
<feature type="domain" description="Peptidase M16 N-terminal" evidence="2">
    <location>
        <begin position="17"/>
        <end position="158"/>
    </location>
</feature>
<protein>
    <submittedName>
        <fullName evidence="4">Putative Zn-dependent peptidase</fullName>
    </submittedName>
</protein>
<dbReference type="InterPro" id="IPR050361">
    <property type="entry name" value="MPP/UQCRC_Complex"/>
</dbReference>
<dbReference type="RefSeq" id="WP_170156109.1">
    <property type="nucleotide sequence ID" value="NZ_PVTF01000010.1"/>
</dbReference>
<dbReference type="InterPro" id="IPR007863">
    <property type="entry name" value="Peptidase_M16_C"/>
</dbReference>
<gene>
    <name evidence="4" type="ORF">CLV43_110335</name>
</gene>
<feature type="domain" description="Peptidase M16 C-terminal" evidence="3">
    <location>
        <begin position="211"/>
        <end position="337"/>
    </location>
</feature>
<evidence type="ECO:0000259" key="2">
    <source>
        <dbReference type="Pfam" id="PF00675"/>
    </source>
</evidence>
<proteinExistence type="inferred from homology"/>
<evidence type="ECO:0000259" key="3">
    <source>
        <dbReference type="Pfam" id="PF05193"/>
    </source>
</evidence>
<dbReference type="GO" id="GO:0046872">
    <property type="term" value="F:metal ion binding"/>
    <property type="evidence" value="ECO:0007669"/>
    <property type="project" value="InterPro"/>
</dbReference>
<dbReference type="Pfam" id="PF00675">
    <property type="entry name" value="Peptidase_M16"/>
    <property type="match status" value="1"/>
</dbReference>
<comment type="similarity">
    <text evidence="1">Belongs to the peptidase M16 family.</text>
</comment>
<dbReference type="AlphaFoldDB" id="A0A2T0SVY0"/>
<evidence type="ECO:0000256" key="1">
    <source>
        <dbReference type="ARBA" id="ARBA00007261"/>
    </source>
</evidence>
<organism evidence="4 5">
    <name type="scientific">Umezawaea tangerina</name>
    <dbReference type="NCBI Taxonomy" id="84725"/>
    <lineage>
        <taxon>Bacteria</taxon>
        <taxon>Bacillati</taxon>
        <taxon>Actinomycetota</taxon>
        <taxon>Actinomycetes</taxon>
        <taxon>Pseudonocardiales</taxon>
        <taxon>Pseudonocardiaceae</taxon>
        <taxon>Umezawaea</taxon>
    </lineage>
</organism>
<comment type="caution">
    <text evidence="4">The sequence shown here is derived from an EMBL/GenBank/DDBJ whole genome shotgun (WGS) entry which is preliminary data.</text>
</comment>
<dbReference type="Proteomes" id="UP000239494">
    <property type="component" value="Unassembled WGS sequence"/>
</dbReference>
<evidence type="ECO:0000313" key="5">
    <source>
        <dbReference type="Proteomes" id="UP000239494"/>
    </source>
</evidence>
<dbReference type="InterPro" id="IPR011249">
    <property type="entry name" value="Metalloenz_LuxS/M16"/>
</dbReference>
<sequence length="401" mass="42093">MDRTPGRGATTADAFLAEHRPWLRTTTLCVALGRGSRDDLPGKAGAAHLFEHLVMSARGGGAALTDLVEERGGTANASSGNELTLYYARVDNDDAPRIAAALWDAVEHPLVTEADLAREKSVVVQEIATARADASDVVQDAFLADLFGGHPLGLPVAGDLDDIGRFGLADAEAERAAGLPRHRVIMVGGAEPDRVRDALPDSALVCAGAPRTPSPPAPLSTAPDGTRWPQDEDFAWVVVGGRAVPAQHPDQAAYAVLGTLLGASPASSLYRELRDVAGLAYTFQAWSSHYSDAGAWRVLMGVETGNAPKAVGIVEGLLHRIATSGPTAAEHDIAVRQSAGQCQRDAEDPWQLAVDIAVRGDVGAHPWSPEAERDALRRVTPDQVRAAAAHVADSLTVTVRA</sequence>
<dbReference type="PANTHER" id="PTHR11851">
    <property type="entry name" value="METALLOPROTEASE"/>
    <property type="match status" value="1"/>
</dbReference>
<dbReference type="SUPFAM" id="SSF63411">
    <property type="entry name" value="LuxS/MPP-like metallohydrolase"/>
    <property type="match status" value="2"/>
</dbReference>
<accession>A0A2T0SVY0</accession>